<dbReference type="Pfam" id="PF00892">
    <property type="entry name" value="EamA"/>
    <property type="match status" value="2"/>
</dbReference>
<dbReference type="InterPro" id="IPR000620">
    <property type="entry name" value="EamA_dom"/>
</dbReference>
<comment type="caution">
    <text evidence="8">The sequence shown here is derived from an EMBL/GenBank/DDBJ whole genome shotgun (WGS) entry which is preliminary data.</text>
</comment>
<comment type="similarity">
    <text evidence="2">Belongs to the EamA transporter family.</text>
</comment>
<evidence type="ECO:0000256" key="1">
    <source>
        <dbReference type="ARBA" id="ARBA00004141"/>
    </source>
</evidence>
<feature type="transmembrane region" description="Helical" evidence="6">
    <location>
        <begin position="68"/>
        <end position="88"/>
    </location>
</feature>
<evidence type="ECO:0000313" key="8">
    <source>
        <dbReference type="EMBL" id="KKR72554.1"/>
    </source>
</evidence>
<proteinExistence type="inferred from homology"/>
<dbReference type="GO" id="GO:0016020">
    <property type="term" value="C:membrane"/>
    <property type="evidence" value="ECO:0007669"/>
    <property type="project" value="UniProtKB-SubCell"/>
</dbReference>
<feature type="transmembrane region" description="Helical" evidence="6">
    <location>
        <begin position="221"/>
        <end position="242"/>
    </location>
</feature>
<feature type="transmembrane region" description="Helical" evidence="6">
    <location>
        <begin position="254"/>
        <end position="273"/>
    </location>
</feature>
<feature type="transmembrane region" description="Helical" evidence="6">
    <location>
        <begin position="186"/>
        <end position="209"/>
    </location>
</feature>
<feature type="transmembrane region" description="Helical" evidence="6">
    <location>
        <begin position="7"/>
        <end position="26"/>
    </location>
</feature>
<dbReference type="InterPro" id="IPR050638">
    <property type="entry name" value="AA-Vitamin_Transporters"/>
</dbReference>
<evidence type="ECO:0000259" key="7">
    <source>
        <dbReference type="Pfam" id="PF00892"/>
    </source>
</evidence>
<accession>A0A0G0T6C0</accession>
<feature type="transmembrane region" description="Helical" evidence="6">
    <location>
        <begin position="100"/>
        <end position="117"/>
    </location>
</feature>
<evidence type="ECO:0000256" key="5">
    <source>
        <dbReference type="ARBA" id="ARBA00023136"/>
    </source>
</evidence>
<dbReference type="Proteomes" id="UP000034013">
    <property type="component" value="Unassembled WGS sequence"/>
</dbReference>
<dbReference type="AlphaFoldDB" id="A0A0G0T6C0"/>
<feature type="transmembrane region" description="Helical" evidence="6">
    <location>
        <begin position="129"/>
        <end position="148"/>
    </location>
</feature>
<feature type="domain" description="EamA" evidence="7">
    <location>
        <begin position="155"/>
        <end position="294"/>
    </location>
</feature>
<name>A0A0G0T6C0_9BACT</name>
<dbReference type="PANTHER" id="PTHR32322">
    <property type="entry name" value="INNER MEMBRANE TRANSPORTER"/>
    <property type="match status" value="1"/>
</dbReference>
<evidence type="ECO:0000256" key="4">
    <source>
        <dbReference type="ARBA" id="ARBA00022989"/>
    </source>
</evidence>
<feature type="transmembrane region" description="Helical" evidence="6">
    <location>
        <begin position="154"/>
        <end position="174"/>
    </location>
</feature>
<sequence>MEKHRLKAYILLLITAVIWGIAGLVIKATLDKIPADLFILYRFAVSTIVSVIFFAIQGIKLPKDKISLFQLFLYCLLNSSVSLGLLFWGTSKTSLLDMSLISLFGPLLLTAAGYIFLKDKITKQEKIGTTIAFIGALLIGISPLIGSSGTEGELFGNILIFLSLVSGAICGILAKKLMRNGVSPNLLANLSFVVGFITILPFVIIKSGAAYSLSLLGNSDINIWSGIVFMAVVSGNLAYILNNMGQKTIELSEAAPFAYLYPIFSAILATIFLGDRFTLPIILGAVVTFAGVILAETKKRRYNYGGVSFALTFVIIVIPSTQVQ</sequence>
<evidence type="ECO:0000256" key="2">
    <source>
        <dbReference type="ARBA" id="ARBA00007362"/>
    </source>
</evidence>
<evidence type="ECO:0000256" key="6">
    <source>
        <dbReference type="SAM" id="Phobius"/>
    </source>
</evidence>
<evidence type="ECO:0000313" key="9">
    <source>
        <dbReference type="Proteomes" id="UP000034013"/>
    </source>
</evidence>
<dbReference type="SUPFAM" id="SSF103481">
    <property type="entry name" value="Multidrug resistance efflux transporter EmrE"/>
    <property type="match status" value="2"/>
</dbReference>
<feature type="transmembrane region" description="Helical" evidence="6">
    <location>
        <begin position="38"/>
        <end position="56"/>
    </location>
</feature>
<keyword evidence="3 6" id="KW-0812">Transmembrane</keyword>
<comment type="subcellular location">
    <subcellularLocation>
        <location evidence="1">Membrane</location>
        <topology evidence="1">Multi-pass membrane protein</topology>
    </subcellularLocation>
</comment>
<keyword evidence="5 6" id="KW-0472">Membrane</keyword>
<dbReference type="InterPro" id="IPR037185">
    <property type="entry name" value="EmrE-like"/>
</dbReference>
<keyword evidence="4 6" id="KW-1133">Transmembrane helix</keyword>
<dbReference type="EMBL" id="LBZO01000039">
    <property type="protein sequence ID" value="KKR72554.1"/>
    <property type="molecule type" value="Genomic_DNA"/>
</dbReference>
<reference evidence="8 9" key="1">
    <citation type="journal article" date="2015" name="Nature">
        <title>rRNA introns, odd ribosomes, and small enigmatic genomes across a large radiation of phyla.</title>
        <authorList>
            <person name="Brown C.T."/>
            <person name="Hug L.A."/>
            <person name="Thomas B.C."/>
            <person name="Sharon I."/>
            <person name="Castelle C.J."/>
            <person name="Singh A."/>
            <person name="Wilkins M.J."/>
            <person name="Williams K.H."/>
            <person name="Banfield J.F."/>
        </authorList>
    </citation>
    <scope>NUCLEOTIDE SEQUENCE [LARGE SCALE GENOMIC DNA]</scope>
</reference>
<protein>
    <recommendedName>
        <fullName evidence="7">EamA domain-containing protein</fullName>
    </recommendedName>
</protein>
<feature type="domain" description="EamA" evidence="7">
    <location>
        <begin position="7"/>
        <end position="140"/>
    </location>
</feature>
<evidence type="ECO:0000256" key="3">
    <source>
        <dbReference type="ARBA" id="ARBA00022692"/>
    </source>
</evidence>
<dbReference type="PANTHER" id="PTHR32322:SF2">
    <property type="entry name" value="EAMA DOMAIN-CONTAINING PROTEIN"/>
    <property type="match status" value="1"/>
</dbReference>
<feature type="transmembrane region" description="Helical" evidence="6">
    <location>
        <begin position="302"/>
        <end position="321"/>
    </location>
</feature>
<gene>
    <name evidence="8" type="ORF">UU16_C0039G0006</name>
</gene>
<feature type="transmembrane region" description="Helical" evidence="6">
    <location>
        <begin position="279"/>
        <end position="295"/>
    </location>
</feature>
<organism evidence="8 9">
    <name type="scientific">Candidatus Woesebacteria bacterium GW2011_GWA2_40_7</name>
    <dbReference type="NCBI Taxonomy" id="1618562"/>
    <lineage>
        <taxon>Bacteria</taxon>
        <taxon>Candidatus Woeseibacteriota</taxon>
    </lineage>
</organism>